<evidence type="ECO:0000313" key="1">
    <source>
        <dbReference type="EMBL" id="CAF4442872.1"/>
    </source>
</evidence>
<organism evidence="1 2">
    <name type="scientific">Adineta steineri</name>
    <dbReference type="NCBI Taxonomy" id="433720"/>
    <lineage>
        <taxon>Eukaryota</taxon>
        <taxon>Metazoa</taxon>
        <taxon>Spiralia</taxon>
        <taxon>Gnathifera</taxon>
        <taxon>Rotifera</taxon>
        <taxon>Eurotatoria</taxon>
        <taxon>Bdelloidea</taxon>
        <taxon>Adinetida</taxon>
        <taxon>Adinetidae</taxon>
        <taxon>Adineta</taxon>
    </lineage>
</organism>
<sequence>IKRAAKSKAAQRKGAISNWKRVGKLVLFLLKEQQTTAEHVRLRRVSHQSVVLKPKAQFDHMLETLAWERDIDLSGPNQNLNLASTQNTIDLNSIDYHAPIAYTP</sequence>
<reference evidence="1" key="1">
    <citation type="submission" date="2021-02" db="EMBL/GenBank/DDBJ databases">
        <authorList>
            <person name="Nowell W R."/>
        </authorList>
    </citation>
    <scope>NUCLEOTIDE SEQUENCE</scope>
</reference>
<proteinExistence type="predicted"/>
<protein>
    <submittedName>
        <fullName evidence="1">Uncharacterized protein</fullName>
    </submittedName>
</protein>
<dbReference type="AlphaFoldDB" id="A0A820RWF2"/>
<evidence type="ECO:0000313" key="2">
    <source>
        <dbReference type="Proteomes" id="UP000663881"/>
    </source>
</evidence>
<name>A0A820RWF2_9BILA</name>
<dbReference type="Proteomes" id="UP000663881">
    <property type="component" value="Unassembled WGS sequence"/>
</dbReference>
<feature type="non-terminal residue" evidence="1">
    <location>
        <position position="104"/>
    </location>
</feature>
<gene>
    <name evidence="1" type="ORF">OKA104_LOCUS53723</name>
</gene>
<accession>A0A820RWF2</accession>
<comment type="caution">
    <text evidence="1">The sequence shown here is derived from an EMBL/GenBank/DDBJ whole genome shotgun (WGS) entry which is preliminary data.</text>
</comment>
<dbReference type="EMBL" id="CAJOAY010034113">
    <property type="protein sequence ID" value="CAF4442872.1"/>
    <property type="molecule type" value="Genomic_DNA"/>
</dbReference>